<dbReference type="PANTHER" id="PTHR45957:SF1">
    <property type="entry name" value="ANAPHASE-PROMOTING COMPLEX SUBUNIT 2"/>
    <property type="match status" value="1"/>
</dbReference>
<dbReference type="PANTHER" id="PTHR45957">
    <property type="entry name" value="ANAPHASE-PROMOTING COMPLEX SUBUNIT 2"/>
    <property type="match status" value="1"/>
</dbReference>
<gene>
    <name evidence="3" type="primary">ANAPC2_2</name>
    <name evidence="3" type="ORF">FOZ63_031516</name>
</gene>
<evidence type="ECO:0000313" key="4">
    <source>
        <dbReference type="Proteomes" id="UP000553632"/>
    </source>
</evidence>
<dbReference type="Proteomes" id="UP000553632">
    <property type="component" value="Unassembled WGS sequence"/>
</dbReference>
<proteinExistence type="inferred from homology"/>
<protein>
    <submittedName>
        <fullName evidence="3">Anaphase-promoting complex subunit 2</fullName>
    </submittedName>
</protein>
<dbReference type="GO" id="GO:0070979">
    <property type="term" value="P:protein K11-linked ubiquitination"/>
    <property type="evidence" value="ECO:0007669"/>
    <property type="project" value="TreeGrafter"/>
</dbReference>
<comment type="similarity">
    <text evidence="1">Belongs to the cullin family.</text>
</comment>
<dbReference type="InterPro" id="IPR036317">
    <property type="entry name" value="Cullin_homology_sf"/>
</dbReference>
<dbReference type="InterPro" id="IPR044554">
    <property type="entry name" value="ANAPC2"/>
</dbReference>
<dbReference type="SUPFAM" id="SSF75632">
    <property type="entry name" value="Cullin homology domain"/>
    <property type="match status" value="1"/>
</dbReference>
<dbReference type="GO" id="GO:0006511">
    <property type="term" value="P:ubiquitin-dependent protein catabolic process"/>
    <property type="evidence" value="ECO:0007669"/>
    <property type="project" value="InterPro"/>
</dbReference>
<evidence type="ECO:0000313" key="3">
    <source>
        <dbReference type="EMBL" id="KAF4698462.1"/>
    </source>
</evidence>
<dbReference type="EMBL" id="JABANO010038493">
    <property type="protein sequence ID" value="KAF4698462.1"/>
    <property type="molecule type" value="Genomic_DNA"/>
</dbReference>
<accession>A0A7J6PR30</accession>
<dbReference type="GO" id="GO:0007091">
    <property type="term" value="P:metaphase/anaphase transition of mitotic cell cycle"/>
    <property type="evidence" value="ECO:0007669"/>
    <property type="project" value="TreeGrafter"/>
</dbReference>
<keyword evidence="4" id="KW-1185">Reference proteome</keyword>
<reference evidence="3 4" key="1">
    <citation type="submission" date="2020-04" db="EMBL/GenBank/DDBJ databases">
        <title>Perkinsus olseni comparative genomics.</title>
        <authorList>
            <person name="Bogema D.R."/>
        </authorList>
    </citation>
    <scope>NUCLEOTIDE SEQUENCE [LARGE SCALE GENOMIC DNA]</scope>
    <source>
        <strain evidence="3 4">ATCC PRA-207</strain>
    </source>
</reference>
<dbReference type="GO" id="GO:0031625">
    <property type="term" value="F:ubiquitin protein ligase binding"/>
    <property type="evidence" value="ECO:0007669"/>
    <property type="project" value="InterPro"/>
</dbReference>
<evidence type="ECO:0000256" key="1">
    <source>
        <dbReference type="PROSITE-ProRule" id="PRU00330"/>
    </source>
</evidence>
<organism evidence="3 4">
    <name type="scientific">Perkinsus olseni</name>
    <name type="common">Perkinsus atlanticus</name>
    <dbReference type="NCBI Taxonomy" id="32597"/>
    <lineage>
        <taxon>Eukaryota</taxon>
        <taxon>Sar</taxon>
        <taxon>Alveolata</taxon>
        <taxon>Perkinsozoa</taxon>
        <taxon>Perkinsea</taxon>
        <taxon>Perkinsida</taxon>
        <taxon>Perkinsidae</taxon>
        <taxon>Perkinsus</taxon>
    </lineage>
</organism>
<dbReference type="Pfam" id="PF25773">
    <property type="entry name" value="TPR_ANAPC2"/>
    <property type="match status" value="1"/>
</dbReference>
<dbReference type="InterPro" id="IPR016158">
    <property type="entry name" value="Cullin_homology"/>
</dbReference>
<name>A0A7J6PR30_PEROL</name>
<dbReference type="Gene3D" id="3.30.230.130">
    <property type="entry name" value="Cullin, Chain C, Domain 2"/>
    <property type="match status" value="1"/>
</dbReference>
<dbReference type="PROSITE" id="PS50069">
    <property type="entry name" value="CULLIN_2"/>
    <property type="match status" value="1"/>
</dbReference>
<comment type="caution">
    <text evidence="3">The sequence shown here is derived from an EMBL/GenBank/DDBJ whole genome shotgun (WGS) entry which is preliminary data.</text>
</comment>
<dbReference type="AlphaFoldDB" id="A0A7J6PR30"/>
<sequence length="532" mass="59702">MVALGCRKDFNVAVLSPLLRYFSTIIPELIEPAGVASFSSGCGSWKAMVCWTMARLRCRGPSNSNGRNIIIDRRDQGIFAMIRDYPYSTQALIDLSWCIKYLEACKEKGFEVGDSPSLMVQLAASIQLEFHRRLLIPSAHTSDVLKLYLRTFNSVNVLLGGDRPEAARKIFDWICEPVVAFLQGRSDTVRCVVAAMLEGGSENGWDEDSKPKGNRGPGVPVARLKRYSASGEWLELYNFETPVMPAAAQHASVRLSSPPLVSAAGGRFIQVWDERFPPASRRGKRESTEAQMLPLLVVGVYGSEDIFIREYRELMCQRLLGVSYASNPQAESTRDANNLITLKKKFGKDALQPCDVILHDVENSKKVSTHVLRRLTGHHRDIPEISALIVSRHFWPSSAGRARIGDIRHYHQQYDQLRLQPCIVEEMLSRFSIEYELTCGQRELMWLRTEGYAVVDITINGTTNEVTCPLLALTVLAVFEDDSEPAWTFTRENILQLVGGGMDEDAVNYAIRFWTSRHVLIENPNGTISVNE</sequence>
<feature type="domain" description="Cullin family profile" evidence="2">
    <location>
        <begin position="295"/>
        <end position="496"/>
    </location>
</feature>
<evidence type="ECO:0000259" key="2">
    <source>
        <dbReference type="PROSITE" id="PS50069"/>
    </source>
</evidence>
<dbReference type="InterPro" id="IPR057975">
    <property type="entry name" value="TPR_ANAPC2"/>
</dbReference>
<dbReference type="GO" id="GO:0005680">
    <property type="term" value="C:anaphase-promoting complex"/>
    <property type="evidence" value="ECO:0007669"/>
    <property type="project" value="TreeGrafter"/>
</dbReference>